<name>A0A0A9EUR1_ARUDO</name>
<accession>A0A0A9EUR1</accession>
<protein>
    <submittedName>
        <fullName evidence="1">Uncharacterized protein</fullName>
    </submittedName>
</protein>
<proteinExistence type="predicted"/>
<organism evidence="1">
    <name type="scientific">Arundo donax</name>
    <name type="common">Giant reed</name>
    <name type="synonym">Donax arundinaceus</name>
    <dbReference type="NCBI Taxonomy" id="35708"/>
    <lineage>
        <taxon>Eukaryota</taxon>
        <taxon>Viridiplantae</taxon>
        <taxon>Streptophyta</taxon>
        <taxon>Embryophyta</taxon>
        <taxon>Tracheophyta</taxon>
        <taxon>Spermatophyta</taxon>
        <taxon>Magnoliopsida</taxon>
        <taxon>Liliopsida</taxon>
        <taxon>Poales</taxon>
        <taxon>Poaceae</taxon>
        <taxon>PACMAD clade</taxon>
        <taxon>Arundinoideae</taxon>
        <taxon>Arundineae</taxon>
        <taxon>Arundo</taxon>
    </lineage>
</organism>
<evidence type="ECO:0000313" key="1">
    <source>
        <dbReference type="EMBL" id="JAD99782.1"/>
    </source>
</evidence>
<sequence>MWGLCSPCSKV</sequence>
<reference evidence="1" key="2">
    <citation type="journal article" date="2015" name="Data Brief">
        <title>Shoot transcriptome of the giant reed, Arundo donax.</title>
        <authorList>
            <person name="Barrero R.A."/>
            <person name="Guerrero F.D."/>
            <person name="Moolhuijzen P."/>
            <person name="Goolsby J.A."/>
            <person name="Tidwell J."/>
            <person name="Bellgard S.E."/>
            <person name="Bellgard M.I."/>
        </authorList>
    </citation>
    <scope>NUCLEOTIDE SEQUENCE</scope>
    <source>
        <tissue evidence="1">Shoot tissue taken approximately 20 cm above the soil surface</tissue>
    </source>
</reference>
<reference evidence="1" key="1">
    <citation type="submission" date="2014-09" db="EMBL/GenBank/DDBJ databases">
        <authorList>
            <person name="Magalhaes I.L.F."/>
            <person name="Oliveira U."/>
            <person name="Santos F.R."/>
            <person name="Vidigal T.H.D.A."/>
            <person name="Brescovit A.D."/>
            <person name="Santos A.J."/>
        </authorList>
    </citation>
    <scope>NUCLEOTIDE SEQUENCE</scope>
    <source>
        <tissue evidence="1">Shoot tissue taken approximately 20 cm above the soil surface</tissue>
    </source>
</reference>
<dbReference type="EMBL" id="GBRH01198113">
    <property type="protein sequence ID" value="JAD99782.1"/>
    <property type="molecule type" value="Transcribed_RNA"/>
</dbReference>